<evidence type="ECO:0000256" key="3">
    <source>
        <dbReference type="ARBA" id="ARBA00022679"/>
    </source>
</evidence>
<reference evidence="13 14" key="1">
    <citation type="submission" date="2020-07" db="EMBL/GenBank/DDBJ databases">
        <title>Description of Kordia aestuariivivens sp. nov., isolated from a tidal flat.</title>
        <authorList>
            <person name="Park S."/>
            <person name="Yoon J.-H."/>
        </authorList>
    </citation>
    <scope>NUCLEOTIDE SEQUENCE [LARGE SCALE GENOMIC DNA]</scope>
    <source>
        <strain evidence="13 14">YSTF-M3</strain>
    </source>
</reference>
<sequence>MRKDIWFLIVNPTSGSFSGKRKWRKIATEFEAQELLFDFEFTTKPQHEYELVIEALEKGYRKFVSVGGDGTLHHIVNGLMEQKLVPQQELKVAVIPLGTGNDWVKTYKIPKNIKKAVAIIKAEYSVLQDIGHISLLNSEKKVFFNNVAGLGFDGYVVKRNERLKFLGAVSFLVSTVLSLASYKSTEFSIKAIEKQFTTKSLLTIVGVCQFSGGGMQLTKDVHPADGLFDVSVAKHFTLWKLLVNVVRLFNGSITNHPLVETFKTNEVTIETSAPNVFIQADGELIGTGGFTANILPKALVFVVLK</sequence>
<dbReference type="GO" id="GO:0016301">
    <property type="term" value="F:kinase activity"/>
    <property type="evidence" value="ECO:0007669"/>
    <property type="project" value="UniProtKB-KW"/>
</dbReference>
<keyword evidence="11" id="KW-1208">Phospholipid metabolism</keyword>
<dbReference type="NCBIfam" id="TIGR00147">
    <property type="entry name" value="YegS/Rv2252/BmrU family lipid kinase"/>
    <property type="match status" value="1"/>
</dbReference>
<name>A0ABR7QES5_9FLAO</name>
<keyword evidence="3" id="KW-0808">Transferase</keyword>
<keyword evidence="8" id="KW-0460">Magnesium</keyword>
<dbReference type="SMART" id="SM00046">
    <property type="entry name" value="DAGKc"/>
    <property type="match status" value="1"/>
</dbReference>
<evidence type="ECO:0000313" key="14">
    <source>
        <dbReference type="Proteomes" id="UP000619238"/>
    </source>
</evidence>
<dbReference type="InterPro" id="IPR001206">
    <property type="entry name" value="Diacylglycerol_kinase_cat_dom"/>
</dbReference>
<dbReference type="PANTHER" id="PTHR12358:SF106">
    <property type="entry name" value="LIPID KINASE YEGS"/>
    <property type="match status" value="1"/>
</dbReference>
<evidence type="ECO:0000259" key="12">
    <source>
        <dbReference type="PROSITE" id="PS50146"/>
    </source>
</evidence>
<dbReference type="RefSeq" id="WP_187563967.1">
    <property type="nucleotide sequence ID" value="NZ_JACGWS010000015.1"/>
</dbReference>
<evidence type="ECO:0000256" key="11">
    <source>
        <dbReference type="ARBA" id="ARBA00023264"/>
    </source>
</evidence>
<keyword evidence="9" id="KW-0443">Lipid metabolism</keyword>
<keyword evidence="7" id="KW-0067">ATP-binding</keyword>
<evidence type="ECO:0000256" key="2">
    <source>
        <dbReference type="ARBA" id="ARBA00022516"/>
    </source>
</evidence>
<dbReference type="Pfam" id="PF00781">
    <property type="entry name" value="DAGK_cat"/>
    <property type="match status" value="1"/>
</dbReference>
<evidence type="ECO:0000256" key="4">
    <source>
        <dbReference type="ARBA" id="ARBA00022723"/>
    </source>
</evidence>
<organism evidence="13 14">
    <name type="scientific">Kordia aestuariivivens</name>
    <dbReference type="NCBI Taxonomy" id="2759037"/>
    <lineage>
        <taxon>Bacteria</taxon>
        <taxon>Pseudomonadati</taxon>
        <taxon>Bacteroidota</taxon>
        <taxon>Flavobacteriia</taxon>
        <taxon>Flavobacteriales</taxon>
        <taxon>Flavobacteriaceae</taxon>
        <taxon>Kordia</taxon>
    </lineage>
</organism>
<comment type="caution">
    <text evidence="13">The sequence shown here is derived from an EMBL/GenBank/DDBJ whole genome shotgun (WGS) entry which is preliminary data.</text>
</comment>
<dbReference type="Gene3D" id="2.60.200.40">
    <property type="match status" value="1"/>
</dbReference>
<dbReference type="Pfam" id="PF19279">
    <property type="entry name" value="YegS_C"/>
    <property type="match status" value="1"/>
</dbReference>
<dbReference type="SUPFAM" id="SSF111331">
    <property type="entry name" value="NAD kinase/diacylglycerol kinase-like"/>
    <property type="match status" value="1"/>
</dbReference>
<protein>
    <submittedName>
        <fullName evidence="13">Diacylglycerol kinase family lipid kinase</fullName>
    </submittedName>
</protein>
<evidence type="ECO:0000256" key="8">
    <source>
        <dbReference type="ARBA" id="ARBA00022842"/>
    </source>
</evidence>
<evidence type="ECO:0000256" key="1">
    <source>
        <dbReference type="ARBA" id="ARBA00001946"/>
    </source>
</evidence>
<proteinExistence type="predicted"/>
<feature type="domain" description="DAGKc" evidence="12">
    <location>
        <begin position="1"/>
        <end position="137"/>
    </location>
</feature>
<keyword evidence="6 13" id="KW-0418">Kinase</keyword>
<dbReference type="InterPro" id="IPR050187">
    <property type="entry name" value="Lipid_Phosphate_FormReg"/>
</dbReference>
<dbReference type="Gene3D" id="3.40.50.10330">
    <property type="entry name" value="Probable inorganic polyphosphate/atp-NAD kinase, domain 1"/>
    <property type="match status" value="1"/>
</dbReference>
<keyword evidence="5" id="KW-0547">Nucleotide-binding</keyword>
<evidence type="ECO:0000256" key="9">
    <source>
        <dbReference type="ARBA" id="ARBA00023098"/>
    </source>
</evidence>
<keyword evidence="4" id="KW-0479">Metal-binding</keyword>
<keyword evidence="10" id="KW-0594">Phospholipid biosynthesis</keyword>
<gene>
    <name evidence="13" type="ORF">H2O64_19785</name>
</gene>
<keyword evidence="2" id="KW-0444">Lipid biosynthesis</keyword>
<dbReference type="InterPro" id="IPR005218">
    <property type="entry name" value="Diacylglycerol/lipid_kinase"/>
</dbReference>
<evidence type="ECO:0000256" key="7">
    <source>
        <dbReference type="ARBA" id="ARBA00022840"/>
    </source>
</evidence>
<comment type="cofactor">
    <cofactor evidence="1">
        <name>Mg(2+)</name>
        <dbReference type="ChEBI" id="CHEBI:18420"/>
    </cofactor>
</comment>
<accession>A0ABR7QES5</accession>
<dbReference type="InterPro" id="IPR016064">
    <property type="entry name" value="NAD/diacylglycerol_kinase_sf"/>
</dbReference>
<dbReference type="EMBL" id="JACGWS010000015">
    <property type="protein sequence ID" value="MBC8756923.1"/>
    <property type="molecule type" value="Genomic_DNA"/>
</dbReference>
<dbReference type="InterPro" id="IPR017438">
    <property type="entry name" value="ATP-NAD_kinase_N"/>
</dbReference>
<evidence type="ECO:0000313" key="13">
    <source>
        <dbReference type="EMBL" id="MBC8756923.1"/>
    </source>
</evidence>
<dbReference type="PROSITE" id="PS50146">
    <property type="entry name" value="DAGK"/>
    <property type="match status" value="1"/>
</dbReference>
<evidence type="ECO:0000256" key="10">
    <source>
        <dbReference type="ARBA" id="ARBA00023209"/>
    </source>
</evidence>
<evidence type="ECO:0000256" key="5">
    <source>
        <dbReference type="ARBA" id="ARBA00022741"/>
    </source>
</evidence>
<evidence type="ECO:0000256" key="6">
    <source>
        <dbReference type="ARBA" id="ARBA00022777"/>
    </source>
</evidence>
<dbReference type="InterPro" id="IPR045540">
    <property type="entry name" value="YegS/DAGK_C"/>
</dbReference>
<dbReference type="PANTHER" id="PTHR12358">
    <property type="entry name" value="SPHINGOSINE KINASE"/>
    <property type="match status" value="1"/>
</dbReference>
<dbReference type="Proteomes" id="UP000619238">
    <property type="component" value="Unassembled WGS sequence"/>
</dbReference>
<keyword evidence="14" id="KW-1185">Reference proteome</keyword>